<organism evidence="4">
    <name type="scientific">Fundulus heteroclitus</name>
    <name type="common">Killifish</name>
    <name type="synonym">Mummichog</name>
    <dbReference type="NCBI Taxonomy" id="8078"/>
    <lineage>
        <taxon>Eukaryota</taxon>
        <taxon>Metazoa</taxon>
        <taxon>Chordata</taxon>
        <taxon>Craniata</taxon>
        <taxon>Vertebrata</taxon>
        <taxon>Euteleostomi</taxon>
        <taxon>Actinopterygii</taxon>
        <taxon>Neopterygii</taxon>
        <taxon>Teleostei</taxon>
        <taxon>Neoteleostei</taxon>
        <taxon>Acanthomorphata</taxon>
        <taxon>Ovalentaria</taxon>
        <taxon>Atherinomorphae</taxon>
        <taxon>Cyprinodontiformes</taxon>
        <taxon>Fundulidae</taxon>
        <taxon>Fundulus</taxon>
    </lineage>
</organism>
<reference evidence="4" key="1">
    <citation type="submission" date="2015-01" db="EMBL/GenBank/DDBJ databases">
        <title>EvidentialGene: Evidence-directed Construction of Complete mRNA Transcriptomes without Genomes.</title>
        <authorList>
            <person name="Gilbert D.G."/>
        </authorList>
    </citation>
    <scope>NUCLEOTIDE SEQUENCE</scope>
</reference>
<feature type="region of interest" description="Disordered" evidence="2">
    <location>
        <begin position="857"/>
        <end position="907"/>
    </location>
</feature>
<feature type="region of interest" description="Disordered" evidence="2">
    <location>
        <begin position="1099"/>
        <end position="1143"/>
    </location>
</feature>
<feature type="region of interest" description="Disordered" evidence="2">
    <location>
        <begin position="250"/>
        <end position="287"/>
    </location>
</feature>
<keyword evidence="4" id="KW-0282">Flagellum</keyword>
<evidence type="ECO:0000259" key="3">
    <source>
        <dbReference type="PROSITE" id="PS50021"/>
    </source>
</evidence>
<keyword evidence="4" id="KW-0966">Cell projection</keyword>
<dbReference type="InterPro" id="IPR027417">
    <property type="entry name" value="P-loop_NTPase"/>
</dbReference>
<feature type="compositionally biased region" description="Low complexity" evidence="2">
    <location>
        <begin position="1214"/>
        <end position="1223"/>
    </location>
</feature>
<accession>A0A146WBT7</accession>
<dbReference type="Pfam" id="PF22946">
    <property type="entry name" value="SPEF2_D5"/>
    <property type="match status" value="1"/>
</dbReference>
<feature type="region of interest" description="Disordered" evidence="2">
    <location>
        <begin position="761"/>
        <end position="783"/>
    </location>
</feature>
<feature type="region of interest" description="Disordered" evidence="2">
    <location>
        <begin position="1180"/>
        <end position="1237"/>
    </location>
</feature>
<dbReference type="Gene3D" id="3.40.50.300">
    <property type="entry name" value="P-loop containing nucleotide triphosphate hydrolases"/>
    <property type="match status" value="1"/>
</dbReference>
<dbReference type="SUPFAM" id="SSF52540">
    <property type="entry name" value="P-loop containing nucleoside triphosphate hydrolases"/>
    <property type="match status" value="1"/>
</dbReference>
<dbReference type="Pfam" id="PF00406">
    <property type="entry name" value="ADK"/>
    <property type="match status" value="1"/>
</dbReference>
<feature type="domain" description="Calponin-homology (CH)" evidence="3">
    <location>
        <begin position="1"/>
        <end position="105"/>
    </location>
</feature>
<dbReference type="PANTHER" id="PTHR14919:SF0">
    <property type="entry name" value="SPERM FLAGELLAR PROTEIN 2"/>
    <property type="match status" value="1"/>
</dbReference>
<feature type="region of interest" description="Disordered" evidence="2">
    <location>
        <begin position="612"/>
        <end position="649"/>
    </location>
</feature>
<dbReference type="InterPro" id="IPR036872">
    <property type="entry name" value="CH_dom_sf"/>
</dbReference>
<feature type="compositionally biased region" description="Polar residues" evidence="2">
    <location>
        <begin position="857"/>
        <end position="868"/>
    </location>
</feature>
<dbReference type="InterPro" id="IPR052634">
    <property type="entry name" value="Sperm_flagellar-bone_growth"/>
</dbReference>
<dbReference type="InterPro" id="IPR001715">
    <property type="entry name" value="CH_dom"/>
</dbReference>
<evidence type="ECO:0000256" key="2">
    <source>
        <dbReference type="SAM" id="MobiDB-lite"/>
    </source>
</evidence>
<dbReference type="PROSITE" id="PS50021">
    <property type="entry name" value="CH"/>
    <property type="match status" value="1"/>
</dbReference>
<dbReference type="GO" id="GO:0002177">
    <property type="term" value="C:manchette"/>
    <property type="evidence" value="ECO:0007669"/>
    <property type="project" value="TreeGrafter"/>
</dbReference>
<dbReference type="InterPro" id="IPR054517">
    <property type="entry name" value="SPEF2_D5"/>
</dbReference>
<protein>
    <submittedName>
        <fullName evidence="4">Sperm flagellar protein 2</fullName>
    </submittedName>
</protein>
<sequence>MSDILSRWLNHEVGLSESVDPGNFAKDFSNGYLFGEILHKYQMQEDFNMFLKNDTPVSKLSNFSRLEPSLQLLGVFFDKNTARDLMQEKPGVATNLLHQLHVALEWKRSTGANRTVMQPTVRAKVHKKEKESRSLPIHLPQVVKPNADKNLQKTGQQYAAKSQHTNYLPEVTQPIRQKQPLKVHNEKRMENNGQVDLEEHKDFPTNNTKLLKQPSCSLNPSRRKLKDKEARFVQSEIAAFEAKRHKRVTSGFGSLSSSSDPLNPADSSFGGIKPGSGVPGSKNKPILQSNSKYIQGIRQRLKENAVAREEGQKRVDSFLLEQSKAHEAQQEMQLEDLLVRRMMRQSQQEQRLAEQLMQIRRQKEVIVENRLFREQQYQQQRERDFLQALNREAVLAQQAKLAREEEIKKELELCNRLAAERAQSRHEKHVATCSDILGQIVDLATQVGEYRLSTGSSSLLPEKKSKELKELFLRGVSLYEPRNSEPESGFFLSTNPSELKKQEILNNLDYNEYTNMVGEWAWPMDSGETKLPPSTNIILAHVLQRLRKIAHSPTVESSAPSFSQFRIKACVLSKFCSGKTSCLAKIGEALGICVLSTDTLIDEALRAFKDGEEITDEQGEKDSETLHTSSASLQPELNKQEEEQECSNKLPTLATSGVAAVKEMRKGNVVPNELIVDMLIEAISQVPPQSGWILDGFPLDISQAHMLEKALGGSVEEEGDCVSNATETGADPDLLSPLPPHPPVLDLALLLDIPDESVVRQAYSPTDTSSAAESPHTDSTMHSAQITHRVAAFRDAWPELEKWFGAKQNILVRLDADVEEGELYSAVESVMQEVIKKKQEAPVDPVIEDALLGSTNALDTSPVGSSSSIKKEKDLRHSANVSPSSVSVEGSTGGNMVRPDSAVSTSGSVRHPFVNEPLPPNVPENLCSHWDNACQSYVNNIKQIMQQLRLQLTFVDRHLFNVRERYSHYLGSPDLKQELVSQWQKDFNSVPDDMRKDEETKAELHLRMDELQERLWDITDKHREEDEQERKALICDRWLEEQAAMLINHHSMITQVELSRFRETFCTLRLYYWSMHKKVPLVPFSKAIYISVLQPTGAKDKDDAVDPLSSGVQDQMSDSKDKKRKPQPDSTKTASKVADESPLEPMKLLQEKLLADYEQAIQAIGDMLNPFCVGVRVSGEVQERETKEQETIQEKVDATKKGSSSAKKAKKEQQPPGKQPAQPIDEPEQSQILKTTERTYDNKIKDKIRKEHTAALTHEGMYLNTLTDLSNYLIVSIYSCTVRLLLCSKLTLY</sequence>
<name>A0A146WBT7_FUNHE</name>
<keyword evidence="4" id="KW-0969">Cilium</keyword>
<evidence type="ECO:0000256" key="1">
    <source>
        <dbReference type="SAM" id="Coils"/>
    </source>
</evidence>
<keyword evidence="1" id="KW-0175">Coiled coil</keyword>
<dbReference type="GO" id="GO:0097225">
    <property type="term" value="C:sperm midpiece"/>
    <property type="evidence" value="ECO:0007669"/>
    <property type="project" value="TreeGrafter"/>
</dbReference>
<feature type="compositionally biased region" description="Low complexity" evidence="2">
    <location>
        <begin position="250"/>
        <end position="268"/>
    </location>
</feature>
<feature type="compositionally biased region" description="Polar residues" evidence="2">
    <location>
        <begin position="763"/>
        <end position="783"/>
    </location>
</feature>
<dbReference type="Gene3D" id="1.10.418.10">
    <property type="entry name" value="Calponin-like domain"/>
    <property type="match status" value="1"/>
</dbReference>
<evidence type="ECO:0000313" key="4">
    <source>
        <dbReference type="EMBL" id="JAR26367.1"/>
    </source>
</evidence>
<dbReference type="PANTHER" id="PTHR14919">
    <property type="entry name" value="KPL2-RELATED"/>
    <property type="match status" value="1"/>
</dbReference>
<dbReference type="GO" id="GO:0007288">
    <property type="term" value="P:sperm axoneme assembly"/>
    <property type="evidence" value="ECO:0007669"/>
    <property type="project" value="TreeGrafter"/>
</dbReference>
<dbReference type="SUPFAM" id="SSF47576">
    <property type="entry name" value="Calponin-homology domain, CH-domain"/>
    <property type="match status" value="1"/>
</dbReference>
<feature type="compositionally biased region" description="Basic and acidic residues" evidence="2">
    <location>
        <begin position="612"/>
        <end position="625"/>
    </location>
</feature>
<dbReference type="GO" id="GO:0005737">
    <property type="term" value="C:cytoplasm"/>
    <property type="evidence" value="ECO:0007669"/>
    <property type="project" value="UniProtKB-ARBA"/>
</dbReference>
<feature type="compositionally biased region" description="Polar residues" evidence="2">
    <location>
        <begin position="879"/>
        <end position="890"/>
    </location>
</feature>
<dbReference type="Pfam" id="PF06294">
    <property type="entry name" value="CH_2"/>
    <property type="match status" value="1"/>
</dbReference>
<dbReference type="EMBL" id="GCES01059954">
    <property type="protein sequence ID" value="JAR26369.1"/>
    <property type="molecule type" value="Transcribed_RNA"/>
</dbReference>
<feature type="coiled-coil region" evidence="1">
    <location>
        <begin position="994"/>
        <end position="1028"/>
    </location>
</feature>
<proteinExistence type="predicted"/>
<feature type="compositionally biased region" description="Polar residues" evidence="2">
    <location>
        <begin position="626"/>
        <end position="637"/>
    </location>
</feature>
<dbReference type="InterPro" id="IPR010441">
    <property type="entry name" value="CH_2"/>
</dbReference>
<feature type="compositionally biased region" description="Basic and acidic residues" evidence="2">
    <location>
        <begin position="1181"/>
        <end position="1200"/>
    </location>
</feature>
<dbReference type="EMBL" id="GCES01059956">
    <property type="protein sequence ID" value="JAR26367.1"/>
    <property type="molecule type" value="Transcribed_RNA"/>
</dbReference>